<dbReference type="AlphaFoldDB" id="W7XFW0"/>
<keyword evidence="3" id="KW-1185">Reference proteome</keyword>
<feature type="chain" id="PRO_5004905998" evidence="1">
    <location>
        <begin position="18"/>
        <end position="168"/>
    </location>
</feature>
<dbReference type="EMBL" id="GG662798">
    <property type="protein sequence ID" value="EWS75763.1"/>
    <property type="molecule type" value="Genomic_DNA"/>
</dbReference>
<name>W7XFW0_TETTS</name>
<dbReference type="KEGG" id="tet:TTHERM_000112309"/>
<evidence type="ECO:0000313" key="3">
    <source>
        <dbReference type="Proteomes" id="UP000009168"/>
    </source>
</evidence>
<reference evidence="3" key="1">
    <citation type="journal article" date="2006" name="PLoS Biol.">
        <title>Macronuclear genome sequence of the ciliate Tetrahymena thermophila, a model eukaryote.</title>
        <authorList>
            <person name="Eisen J.A."/>
            <person name="Coyne R.S."/>
            <person name="Wu M."/>
            <person name="Wu D."/>
            <person name="Thiagarajan M."/>
            <person name="Wortman J.R."/>
            <person name="Badger J.H."/>
            <person name="Ren Q."/>
            <person name="Amedeo P."/>
            <person name="Jones K.M."/>
            <person name="Tallon L.J."/>
            <person name="Delcher A.L."/>
            <person name="Salzberg S.L."/>
            <person name="Silva J.C."/>
            <person name="Haas B.J."/>
            <person name="Majoros W.H."/>
            <person name="Farzad M."/>
            <person name="Carlton J.M."/>
            <person name="Smith R.K. Jr."/>
            <person name="Garg J."/>
            <person name="Pearlman R.E."/>
            <person name="Karrer K.M."/>
            <person name="Sun L."/>
            <person name="Manning G."/>
            <person name="Elde N.C."/>
            <person name="Turkewitz A.P."/>
            <person name="Asai D.J."/>
            <person name="Wilkes D.E."/>
            <person name="Wang Y."/>
            <person name="Cai H."/>
            <person name="Collins K."/>
            <person name="Stewart B.A."/>
            <person name="Lee S.R."/>
            <person name="Wilamowska K."/>
            <person name="Weinberg Z."/>
            <person name="Ruzzo W.L."/>
            <person name="Wloga D."/>
            <person name="Gaertig J."/>
            <person name="Frankel J."/>
            <person name="Tsao C.-C."/>
            <person name="Gorovsky M.A."/>
            <person name="Keeling P.J."/>
            <person name="Waller R.F."/>
            <person name="Patron N.J."/>
            <person name="Cherry J.M."/>
            <person name="Stover N.A."/>
            <person name="Krieger C.J."/>
            <person name="del Toro C."/>
            <person name="Ryder H.F."/>
            <person name="Williamson S.C."/>
            <person name="Barbeau R.A."/>
            <person name="Hamilton E.P."/>
            <person name="Orias E."/>
        </authorList>
    </citation>
    <scope>NUCLEOTIDE SEQUENCE [LARGE SCALE GENOMIC DNA]</scope>
    <source>
        <strain evidence="3">SB210</strain>
    </source>
</reference>
<dbReference type="Proteomes" id="UP000009168">
    <property type="component" value="Unassembled WGS sequence"/>
</dbReference>
<sequence length="168" mass="18515">MKITFIVLVLLLAQTYCDIPPNDCPDNFEFINGQCFQCKPGYQSGGGYPCMKCSAGTFFIKPNYCGQCGQGFTSLYGGFCFKCPEEAKIDLNMVCQCPTNYCLTNINSSPECTLCSPQNSQSNNNNNNNNNNSQNSNNANSNNLCKQDTKTFSSILTLGMLIFTLIIF</sequence>
<evidence type="ECO:0000256" key="1">
    <source>
        <dbReference type="SAM" id="SignalP"/>
    </source>
</evidence>
<dbReference type="InParanoid" id="W7XFW0"/>
<dbReference type="RefSeq" id="XP_012651685.1">
    <property type="nucleotide sequence ID" value="XM_012796231.1"/>
</dbReference>
<organism evidence="2 3">
    <name type="scientific">Tetrahymena thermophila (strain SB210)</name>
    <dbReference type="NCBI Taxonomy" id="312017"/>
    <lineage>
        <taxon>Eukaryota</taxon>
        <taxon>Sar</taxon>
        <taxon>Alveolata</taxon>
        <taxon>Ciliophora</taxon>
        <taxon>Intramacronucleata</taxon>
        <taxon>Oligohymenophorea</taxon>
        <taxon>Hymenostomatida</taxon>
        <taxon>Tetrahymenina</taxon>
        <taxon>Tetrahymenidae</taxon>
        <taxon>Tetrahymena</taxon>
    </lineage>
</organism>
<keyword evidence="1" id="KW-0732">Signal</keyword>
<gene>
    <name evidence="2" type="ORF">TTHERM_000112309</name>
</gene>
<dbReference type="GeneID" id="24437329"/>
<protein>
    <submittedName>
        <fullName evidence="2">Uncharacterized protein</fullName>
    </submittedName>
</protein>
<feature type="signal peptide" evidence="1">
    <location>
        <begin position="1"/>
        <end position="17"/>
    </location>
</feature>
<proteinExistence type="predicted"/>
<accession>W7XFW0</accession>
<evidence type="ECO:0000313" key="2">
    <source>
        <dbReference type="EMBL" id="EWS75763.1"/>
    </source>
</evidence>